<organism evidence="2 3">
    <name type="scientific">Mobilisporobacter senegalensis</name>
    <dbReference type="NCBI Taxonomy" id="1329262"/>
    <lineage>
        <taxon>Bacteria</taxon>
        <taxon>Bacillati</taxon>
        <taxon>Bacillota</taxon>
        <taxon>Clostridia</taxon>
        <taxon>Lachnospirales</taxon>
        <taxon>Lachnospiraceae</taxon>
        <taxon>Mobilisporobacter</taxon>
    </lineage>
</organism>
<comment type="caution">
    <text evidence="2">The sequence shown here is derived from an EMBL/GenBank/DDBJ whole genome shotgun (WGS) entry which is preliminary data.</text>
</comment>
<keyword evidence="3" id="KW-1185">Reference proteome</keyword>
<accession>A0A3N1XQB2</accession>
<sequence>MNIIRMEGFFHHNEDKIISELFFTNKKDNKKNDNKKNNRQRGEDMEEDIKESYPILPYETDEINVYELDIRKLQKHYPQIL</sequence>
<dbReference type="RefSeq" id="WP_123608957.1">
    <property type="nucleotide sequence ID" value="NZ_RJVG01000004.1"/>
</dbReference>
<evidence type="ECO:0000313" key="3">
    <source>
        <dbReference type="Proteomes" id="UP000273083"/>
    </source>
</evidence>
<proteinExistence type="predicted"/>
<name>A0A3N1XQB2_9FIRM</name>
<evidence type="ECO:0000256" key="1">
    <source>
        <dbReference type="SAM" id="MobiDB-lite"/>
    </source>
</evidence>
<feature type="region of interest" description="Disordered" evidence="1">
    <location>
        <begin position="27"/>
        <end position="48"/>
    </location>
</feature>
<gene>
    <name evidence="2" type="ORF">EDD66_10430</name>
</gene>
<reference evidence="2 3" key="1">
    <citation type="submission" date="2018-11" db="EMBL/GenBank/DDBJ databases">
        <title>Genomic Encyclopedia of Type Strains, Phase IV (KMG-IV): sequencing the most valuable type-strain genomes for metagenomic binning, comparative biology and taxonomic classification.</title>
        <authorList>
            <person name="Goeker M."/>
        </authorList>
    </citation>
    <scope>NUCLEOTIDE SEQUENCE [LARGE SCALE GENOMIC DNA]</scope>
    <source>
        <strain evidence="2 3">DSM 26537</strain>
    </source>
</reference>
<dbReference type="AlphaFoldDB" id="A0A3N1XQB2"/>
<dbReference type="Proteomes" id="UP000273083">
    <property type="component" value="Unassembled WGS sequence"/>
</dbReference>
<evidence type="ECO:0000313" key="2">
    <source>
        <dbReference type="EMBL" id="ROR28448.1"/>
    </source>
</evidence>
<feature type="compositionally biased region" description="Basic and acidic residues" evidence="1">
    <location>
        <begin position="27"/>
        <end position="43"/>
    </location>
</feature>
<protein>
    <submittedName>
        <fullName evidence="2">Uncharacterized protein</fullName>
    </submittedName>
</protein>
<dbReference type="EMBL" id="RJVG01000004">
    <property type="protein sequence ID" value="ROR28448.1"/>
    <property type="molecule type" value="Genomic_DNA"/>
</dbReference>